<evidence type="ECO:0000256" key="1">
    <source>
        <dbReference type="ARBA" id="ARBA00012156"/>
    </source>
</evidence>
<dbReference type="EMBL" id="GFPF01004552">
    <property type="protein sequence ID" value="MAA15698.1"/>
    <property type="molecule type" value="Transcribed_RNA"/>
</dbReference>
<dbReference type="NCBIfam" id="TIGR00329">
    <property type="entry name" value="gcp_kae1"/>
    <property type="match status" value="1"/>
</dbReference>
<evidence type="ECO:0000313" key="9">
    <source>
        <dbReference type="EMBL" id="MAA15698.1"/>
    </source>
</evidence>
<dbReference type="InterPro" id="IPR043129">
    <property type="entry name" value="ATPase_NBD"/>
</dbReference>
<dbReference type="PANTHER" id="PTHR11735:SF6">
    <property type="entry name" value="TRNA N6-ADENOSINE THREONYLCARBAMOYLTRANSFERASE, MITOCHONDRIAL"/>
    <property type="match status" value="1"/>
</dbReference>
<keyword evidence="7" id="KW-0496">Mitochondrion</keyword>
<name>A0A224YDB5_9ACAR</name>
<evidence type="ECO:0000259" key="8">
    <source>
        <dbReference type="Pfam" id="PF00814"/>
    </source>
</evidence>
<dbReference type="InterPro" id="IPR022450">
    <property type="entry name" value="TsaD"/>
</dbReference>
<evidence type="ECO:0000256" key="7">
    <source>
        <dbReference type="HAMAP-Rule" id="MF_03179"/>
    </source>
</evidence>
<comment type="catalytic activity">
    <reaction evidence="6 7">
        <text>L-threonylcarbamoyladenylate + adenosine(37) in tRNA = N(6)-L-threonylcarbamoyladenosine(37) in tRNA + AMP + H(+)</text>
        <dbReference type="Rhea" id="RHEA:37059"/>
        <dbReference type="Rhea" id="RHEA-COMP:10162"/>
        <dbReference type="Rhea" id="RHEA-COMP:10163"/>
        <dbReference type="ChEBI" id="CHEBI:15378"/>
        <dbReference type="ChEBI" id="CHEBI:73682"/>
        <dbReference type="ChEBI" id="CHEBI:74411"/>
        <dbReference type="ChEBI" id="CHEBI:74418"/>
        <dbReference type="ChEBI" id="CHEBI:456215"/>
        <dbReference type="EC" id="2.3.1.234"/>
    </reaction>
</comment>
<dbReference type="Pfam" id="PF00814">
    <property type="entry name" value="TsaD"/>
    <property type="match status" value="1"/>
</dbReference>
<dbReference type="NCBIfam" id="TIGR03723">
    <property type="entry name" value="T6A_TsaD_YgjD"/>
    <property type="match status" value="1"/>
</dbReference>
<evidence type="ECO:0000256" key="6">
    <source>
        <dbReference type="ARBA" id="ARBA00048117"/>
    </source>
</evidence>
<proteinExistence type="inferred from homology"/>
<comment type="similarity">
    <text evidence="7">Belongs to the KAE1 / TsaD family.</text>
</comment>
<dbReference type="EC" id="2.3.1.234" evidence="1"/>
<dbReference type="FunFam" id="3.30.420.40:FF:000012">
    <property type="entry name" value="tRNA N6-adenosine threonylcarbamoyltransferase"/>
    <property type="match status" value="1"/>
</dbReference>
<protein>
    <recommendedName>
        <fullName evidence="1">N(6)-L-threonylcarbamoyladenine synthase</fullName>
        <ecNumber evidence="1">2.3.1.234</ecNumber>
    </recommendedName>
</protein>
<dbReference type="PRINTS" id="PR00789">
    <property type="entry name" value="OSIALOPTASE"/>
</dbReference>
<feature type="domain" description="Gcp-like" evidence="8">
    <location>
        <begin position="66"/>
        <end position="383"/>
    </location>
</feature>
<keyword evidence="4 7" id="KW-0479">Metal-binding</keyword>
<reference evidence="9" key="1">
    <citation type="journal article" date="2017" name="Parasit. Vectors">
        <title>Sialotranscriptomics of Rhipicephalus zambeziensis reveals intricate expression profiles of secretory proteins and suggests tight temporal transcriptional regulation during blood-feeding.</title>
        <authorList>
            <person name="de Castro M.H."/>
            <person name="de Klerk D."/>
            <person name="Pienaar R."/>
            <person name="Rees D.J.G."/>
            <person name="Mans B.J."/>
        </authorList>
    </citation>
    <scope>NUCLEOTIDE SEQUENCE</scope>
    <source>
        <tissue evidence="9">Salivary glands</tissue>
    </source>
</reference>
<keyword evidence="5 7" id="KW-0012">Acyltransferase</keyword>
<organism evidence="9">
    <name type="scientific">Rhipicephalus zambeziensis</name>
    <dbReference type="NCBI Taxonomy" id="60191"/>
    <lineage>
        <taxon>Eukaryota</taxon>
        <taxon>Metazoa</taxon>
        <taxon>Ecdysozoa</taxon>
        <taxon>Arthropoda</taxon>
        <taxon>Chelicerata</taxon>
        <taxon>Arachnida</taxon>
        <taxon>Acari</taxon>
        <taxon>Parasitiformes</taxon>
        <taxon>Ixodida</taxon>
        <taxon>Ixodoidea</taxon>
        <taxon>Ixodidae</taxon>
        <taxon>Rhipicephalinae</taxon>
        <taxon>Rhipicephalus</taxon>
        <taxon>Rhipicephalus</taxon>
    </lineage>
</organism>
<dbReference type="Gene3D" id="3.30.420.40">
    <property type="match status" value="2"/>
</dbReference>
<comment type="subcellular location">
    <subcellularLocation>
        <location evidence="7">Mitochondrion</location>
    </subcellularLocation>
</comment>
<evidence type="ECO:0000256" key="5">
    <source>
        <dbReference type="ARBA" id="ARBA00023315"/>
    </source>
</evidence>
<evidence type="ECO:0000256" key="3">
    <source>
        <dbReference type="ARBA" id="ARBA00022694"/>
    </source>
</evidence>
<dbReference type="GO" id="GO:0061711">
    <property type="term" value="F:tRNA N(6)-L-threonylcarbamoyladenine synthase activity"/>
    <property type="evidence" value="ECO:0007669"/>
    <property type="project" value="UniProtKB-EC"/>
</dbReference>
<dbReference type="SUPFAM" id="SSF53067">
    <property type="entry name" value="Actin-like ATPase domain"/>
    <property type="match status" value="1"/>
</dbReference>
<sequence>MIRQVLRRRCWVKLGRGSPHWPHQRAQCSMQTGNCRAYSTSSRSIVLGIETSCDDTAVGIVDDEGNILGEAAHSQLAKHIEYGGIIPPIARDMHAENISQVAQDALKQCPVPLEEMTAIAVTTRPGMALSLRVGFDFARDLARKYGKPLIPVHHMEAHATAVRLQHRVEFPYLVLLVSGGHCQLAVVRAIDDFVLLGQTIDDAPGEALDKVARRLKLHNLPECRLISGGAAIELLARGANPHAFPFPEPMMDYRSCDFSFSGLKNSVYREIIRLEKQHGIEADALVPELHDICASVQRVTVQHLVRRTQRALEFCSRQGLLPSLPSDEARQEAVAPPTVVVAGGVACNGVLRDALAQMCDHLGARFVATPARLCSDNGLMIAWNGLEVYTNSPATAIEDLGSFRVEPRCPLGKDISQSVAHASIKLQKIKLKFS</sequence>
<dbReference type="InterPro" id="IPR000905">
    <property type="entry name" value="Gcp-like_dom"/>
</dbReference>
<dbReference type="GO" id="GO:0005739">
    <property type="term" value="C:mitochondrion"/>
    <property type="evidence" value="ECO:0007669"/>
    <property type="project" value="UniProtKB-SubCell"/>
</dbReference>
<dbReference type="GO" id="GO:0046872">
    <property type="term" value="F:metal ion binding"/>
    <property type="evidence" value="ECO:0007669"/>
    <property type="project" value="UniProtKB-KW"/>
</dbReference>
<comment type="function">
    <text evidence="7">Required for the formation of a threonylcarbamoyl group on adenosine at position 37 (t(6)A37) in mitochondrial tRNAs that read codons beginning with adenine. Probably involved in the transfer of the threonylcarbamoyl moiety of threonylcarbamoyl-AMP (TC-AMP) to the N6 group of A37. Involved in mitochondrial genome maintenance.</text>
</comment>
<dbReference type="PANTHER" id="PTHR11735">
    <property type="entry name" value="TRNA N6-ADENOSINE THREONYLCARBAMOYLTRANSFERASE"/>
    <property type="match status" value="1"/>
</dbReference>
<accession>A0A224YDB5</accession>
<dbReference type="InterPro" id="IPR017861">
    <property type="entry name" value="KAE1/TsaD"/>
</dbReference>
<dbReference type="GO" id="GO:0002949">
    <property type="term" value="P:tRNA threonylcarbamoyladenosine modification"/>
    <property type="evidence" value="ECO:0007669"/>
    <property type="project" value="UniProtKB-UniRule"/>
</dbReference>
<dbReference type="HAMAP" id="MF_01445">
    <property type="entry name" value="TsaD"/>
    <property type="match status" value="1"/>
</dbReference>
<evidence type="ECO:0000256" key="4">
    <source>
        <dbReference type="ARBA" id="ARBA00022723"/>
    </source>
</evidence>
<dbReference type="CDD" id="cd24134">
    <property type="entry name" value="ASKHA_NBD_OSGEPL1_QRI7_euk"/>
    <property type="match status" value="1"/>
</dbReference>
<comment type="subunit">
    <text evidence="7">Homodimer.</text>
</comment>
<evidence type="ECO:0000256" key="2">
    <source>
        <dbReference type="ARBA" id="ARBA00022679"/>
    </source>
</evidence>
<comment type="cofactor">
    <cofactor evidence="7">
        <name>a divalent metal cation</name>
        <dbReference type="ChEBI" id="CHEBI:60240"/>
    </cofactor>
    <text evidence="7">Binds 1 divalent metal cation per subunit.</text>
</comment>
<dbReference type="AlphaFoldDB" id="A0A224YDB5"/>
<keyword evidence="2 7" id="KW-0808">Transferase</keyword>
<keyword evidence="3 7" id="KW-0819">tRNA processing</keyword>